<keyword evidence="3" id="KW-1185">Reference proteome</keyword>
<comment type="caution">
    <text evidence="2">The sequence shown here is derived from an EMBL/GenBank/DDBJ whole genome shotgun (WGS) entry which is preliminary data.</text>
</comment>
<accession>A0ABS4DF32</accession>
<keyword evidence="1" id="KW-1133">Transmembrane helix</keyword>
<feature type="transmembrane region" description="Helical" evidence="1">
    <location>
        <begin position="25"/>
        <end position="41"/>
    </location>
</feature>
<evidence type="ECO:0000256" key="1">
    <source>
        <dbReference type="SAM" id="Phobius"/>
    </source>
</evidence>
<organism evidence="2 3">
    <name type="scientific">Candidatus Chloroploca mongolica</name>
    <dbReference type="NCBI Taxonomy" id="2528176"/>
    <lineage>
        <taxon>Bacteria</taxon>
        <taxon>Bacillati</taxon>
        <taxon>Chloroflexota</taxon>
        <taxon>Chloroflexia</taxon>
        <taxon>Chloroflexales</taxon>
        <taxon>Chloroflexineae</taxon>
        <taxon>Oscillochloridaceae</taxon>
        <taxon>Candidatus Chloroploca</taxon>
    </lineage>
</organism>
<proteinExistence type="predicted"/>
<feature type="transmembrane region" description="Helical" evidence="1">
    <location>
        <begin position="99"/>
        <end position="117"/>
    </location>
</feature>
<protein>
    <recommendedName>
        <fullName evidence="4">DUF5668 domain-containing protein</fullName>
    </recommendedName>
</protein>
<dbReference type="Proteomes" id="UP001193081">
    <property type="component" value="Unassembled WGS sequence"/>
</dbReference>
<keyword evidence="1" id="KW-0812">Transmembrane</keyword>
<feature type="transmembrane region" description="Helical" evidence="1">
    <location>
        <begin position="124"/>
        <end position="145"/>
    </location>
</feature>
<keyword evidence="1" id="KW-0472">Membrane</keyword>
<gene>
    <name evidence="2" type="ORF">EYB53_020295</name>
</gene>
<feature type="transmembrane region" description="Helical" evidence="1">
    <location>
        <begin position="47"/>
        <end position="64"/>
    </location>
</feature>
<name>A0ABS4DF32_9CHLR</name>
<evidence type="ECO:0008006" key="4">
    <source>
        <dbReference type="Google" id="ProtNLM"/>
    </source>
</evidence>
<sequence length="177" mass="18985">MQNTINQRNQHDHQTEQHGNKQHQLVGGMLLIVAGIALVLAQFFNQGVWVLLTLGVGFTVAGIATRHAGWFIPGGILNGIGLGVMLIESGIVSGEPVEGATFLLAFALGWASITLFTRLFSNEALFWPLIPAGIMAFIGGALFLGEVGLGMLSTLNYIWPLLLVIGGIVIIVRSRRQ</sequence>
<feature type="transmembrane region" description="Helical" evidence="1">
    <location>
        <begin position="71"/>
        <end position="93"/>
    </location>
</feature>
<evidence type="ECO:0000313" key="3">
    <source>
        <dbReference type="Proteomes" id="UP001193081"/>
    </source>
</evidence>
<evidence type="ECO:0000313" key="2">
    <source>
        <dbReference type="EMBL" id="MBP1468065.1"/>
    </source>
</evidence>
<dbReference type="EMBL" id="SIJK02000054">
    <property type="protein sequence ID" value="MBP1468065.1"/>
    <property type="molecule type" value="Genomic_DNA"/>
</dbReference>
<reference evidence="2 3" key="1">
    <citation type="submission" date="2021-03" db="EMBL/GenBank/DDBJ databases">
        <authorList>
            <person name="Grouzdev D.S."/>
        </authorList>
    </citation>
    <scope>NUCLEOTIDE SEQUENCE [LARGE SCALE GENOMIC DNA]</scope>
    <source>
        <strain evidence="2 3">M50-1</strain>
    </source>
</reference>
<feature type="transmembrane region" description="Helical" evidence="1">
    <location>
        <begin position="157"/>
        <end position="174"/>
    </location>
</feature>
<dbReference type="RefSeq" id="WP_135480447.1">
    <property type="nucleotide sequence ID" value="NZ_SIJK02000054.1"/>
</dbReference>